<dbReference type="GO" id="GO:0016020">
    <property type="term" value="C:membrane"/>
    <property type="evidence" value="ECO:0007669"/>
    <property type="project" value="UniProtKB-SubCell"/>
</dbReference>
<dbReference type="KEGG" id="mde:101899404"/>
<evidence type="ECO:0000259" key="12">
    <source>
        <dbReference type="PROSITE" id="PS50836"/>
    </source>
</evidence>
<accession>A0A1I8MVF8</accession>
<evidence type="ECO:0000313" key="15">
    <source>
        <dbReference type="EnsemblMetazoa" id="MDOA008845-PD"/>
    </source>
</evidence>
<dbReference type="InterPro" id="IPR002861">
    <property type="entry name" value="Reeler_dom"/>
</dbReference>
<evidence type="ECO:0000256" key="10">
    <source>
        <dbReference type="ARBA" id="ARBA00023180"/>
    </source>
</evidence>
<dbReference type="PANTHER" id="PTHR45828">
    <property type="entry name" value="CYTOCHROME B561/FERRIC REDUCTASE TRANSMEMBRANE"/>
    <property type="match status" value="1"/>
</dbReference>
<dbReference type="EnsemblMetazoa" id="MDOA008845-RC">
    <property type="protein sequence ID" value="MDOA008845-PC"/>
    <property type="gene ID" value="MDOA008845"/>
</dbReference>
<dbReference type="CDD" id="cd08544">
    <property type="entry name" value="Reeler"/>
    <property type="match status" value="1"/>
</dbReference>
<evidence type="ECO:0000256" key="1">
    <source>
        <dbReference type="ARBA" id="ARBA00001970"/>
    </source>
</evidence>
<feature type="transmembrane region" description="Helical" evidence="11">
    <location>
        <begin position="517"/>
        <end position="538"/>
    </location>
</feature>
<feature type="domain" description="DOMON" evidence="12">
    <location>
        <begin position="250"/>
        <end position="371"/>
    </location>
</feature>
<organism evidence="15">
    <name type="scientific">Musca domestica</name>
    <name type="common">House fly</name>
    <dbReference type="NCBI Taxonomy" id="7370"/>
    <lineage>
        <taxon>Eukaryota</taxon>
        <taxon>Metazoa</taxon>
        <taxon>Ecdysozoa</taxon>
        <taxon>Arthropoda</taxon>
        <taxon>Hexapoda</taxon>
        <taxon>Insecta</taxon>
        <taxon>Pterygota</taxon>
        <taxon>Neoptera</taxon>
        <taxon>Endopterygota</taxon>
        <taxon>Diptera</taxon>
        <taxon>Brachycera</taxon>
        <taxon>Muscomorpha</taxon>
        <taxon>Muscoidea</taxon>
        <taxon>Muscidae</taxon>
        <taxon>Musca</taxon>
    </lineage>
</organism>
<feature type="domain" description="Cytochrome b561" evidence="13">
    <location>
        <begin position="375"/>
        <end position="575"/>
    </location>
</feature>
<reference evidence="17" key="2">
    <citation type="submission" date="2025-04" db="UniProtKB">
        <authorList>
            <consortium name="RefSeq"/>
        </authorList>
    </citation>
    <scope>IDENTIFICATION</scope>
    <source>
        <strain evidence="17">Aabys</strain>
    </source>
</reference>
<gene>
    <name evidence="15" type="primary">101899404</name>
    <name evidence="17" type="synonym">LOC101899404</name>
</gene>
<dbReference type="PANTHER" id="PTHR45828:SF38">
    <property type="entry name" value="FERRIC-CHELATE REDUCTASE 1 HOMOLOG-RELATED"/>
    <property type="match status" value="1"/>
</dbReference>
<dbReference type="AlphaFoldDB" id="A0A1I8MVF8"/>
<evidence type="ECO:0000313" key="17">
    <source>
        <dbReference type="RefSeq" id="XP_005179505.1"/>
    </source>
</evidence>
<keyword evidence="10" id="KW-0325">Glycoprotein</keyword>
<dbReference type="EnsemblMetazoa" id="MDOA008845-RD">
    <property type="protein sequence ID" value="MDOA008845-PD"/>
    <property type="gene ID" value="MDOA008845"/>
</dbReference>
<keyword evidence="6" id="KW-0249">Electron transport</keyword>
<dbReference type="SMART" id="SM00664">
    <property type="entry name" value="DoH"/>
    <property type="match status" value="1"/>
</dbReference>
<dbReference type="SMART" id="SM00665">
    <property type="entry name" value="B561"/>
    <property type="match status" value="1"/>
</dbReference>
<keyword evidence="8" id="KW-0408">Iron</keyword>
<dbReference type="GeneID" id="101899404"/>
<dbReference type="Gene3D" id="1.20.120.1770">
    <property type="match status" value="1"/>
</dbReference>
<sequence length="662" mass="72740">MTRHHKSNKNNKMFRITTAAAYIFILHLTTWMPHISTLPQGAPETVCDTMLPFHAGGIAPATTKPPFRIETSAGTIGQGQTLRVDIVGVPSGLTFGGFMIQARSTSPPNQVIGQFNLPEDGLSKLMNCDNSVGNSVTHTNTSPKPEISLEWQSPVDFEGEIIFNSTVAQSYDTFWLGIPSAPVRVVKRDIAPVGPTTPRPSYSPTTRPPYVPEYVPPAPAATPDDPFYDGCGTSKNCFGNKDGCVDSKTCDFVAAIKVRGNIYEFELKSQAKDAAYVALGLSEDNKMGDDLVVECVPQNGKVSMFSSLTSAPPKGYGVSRQGVPQNTARLVESSVVNGVIYCKVERDPLTQVGNKVFDLINNKYYLLLAAGTGLKENGVGYHDIGRIPSDKAINLAELADLGGASKLLLRLHGSFMIAAWIGTTSLGIIFARYFKQTWVGSQMCGKDQWFAWHRICMVTTWSLTMAAFVIIFVEIGGWSGERNPHAILGLVTTILCFIQPIGALFRPAPNSKNRPFFNWAHWLGGNLAHLLAIVTIFFSVKLTKAELPEWMDWILVAYVAFHVVVHLIFSIFLCIQISGCSSDRQQAKRVNDFQMGNMGHHHHGMRNNMKNERKMDAPFAGFRKGLLAVYIVVILLFVVALIVIVALAPIQDTFEQLQRKLN</sequence>
<dbReference type="CDD" id="cd08760">
    <property type="entry name" value="Cyt_b561_FRRS1_like"/>
    <property type="match status" value="1"/>
</dbReference>
<protein>
    <submittedName>
        <fullName evidence="17">Ferric-chelate reductase 1 homolog isoform X1</fullName>
    </submittedName>
</protein>
<keyword evidence="4" id="KW-0813">Transport</keyword>
<name>A0A1I8MVF8_MUSDO</name>
<dbReference type="Pfam" id="PF03351">
    <property type="entry name" value="DOMON"/>
    <property type="match status" value="1"/>
</dbReference>
<dbReference type="VEuPathDB" id="VectorBase:MDOMA2_012054"/>
<dbReference type="PROSITE" id="PS50939">
    <property type="entry name" value="CYTOCHROME_B561"/>
    <property type="match status" value="1"/>
</dbReference>
<dbReference type="STRING" id="7370.A0A1I8MVF8"/>
<dbReference type="OrthoDB" id="6372137at2759"/>
<dbReference type="Proteomes" id="UP001652621">
    <property type="component" value="Unplaced"/>
</dbReference>
<keyword evidence="7 11" id="KW-1133">Transmembrane helix</keyword>
<feature type="transmembrane region" description="Helical" evidence="11">
    <location>
        <begin position="415"/>
        <end position="434"/>
    </location>
</feature>
<dbReference type="VEuPathDB" id="VectorBase:MDOA008845"/>
<comment type="subcellular location">
    <subcellularLocation>
        <location evidence="2">Membrane</location>
        <topology evidence="2">Multi-pass membrane protein</topology>
    </subcellularLocation>
</comment>
<evidence type="ECO:0000256" key="3">
    <source>
        <dbReference type="ARBA" id="ARBA00009195"/>
    </source>
</evidence>
<dbReference type="Gene3D" id="2.60.40.4060">
    <property type="entry name" value="Reeler domain"/>
    <property type="match status" value="1"/>
</dbReference>
<dbReference type="InterPro" id="IPR042307">
    <property type="entry name" value="Reeler_sf"/>
</dbReference>
<evidence type="ECO:0000256" key="9">
    <source>
        <dbReference type="ARBA" id="ARBA00023136"/>
    </source>
</evidence>
<feature type="transmembrane region" description="Helical" evidence="11">
    <location>
        <begin position="550"/>
        <end position="575"/>
    </location>
</feature>
<keyword evidence="16" id="KW-1185">Reference proteome</keyword>
<dbReference type="EnsemblMetazoa" id="MDOA008845-RB">
    <property type="protein sequence ID" value="MDOA008845-PB"/>
    <property type="gene ID" value="MDOA008845"/>
</dbReference>
<reference evidence="15" key="1">
    <citation type="submission" date="2020-05" db="UniProtKB">
        <authorList>
            <consortium name="EnsemblMetazoa"/>
        </authorList>
    </citation>
    <scope>IDENTIFICATION</scope>
    <source>
        <strain evidence="15">Aabys</strain>
    </source>
</reference>
<keyword evidence="5 11" id="KW-0812">Transmembrane</keyword>
<evidence type="ECO:0000256" key="8">
    <source>
        <dbReference type="ARBA" id="ARBA00023004"/>
    </source>
</evidence>
<proteinExistence type="inferred from homology"/>
<evidence type="ECO:0000256" key="7">
    <source>
        <dbReference type="ARBA" id="ARBA00022989"/>
    </source>
</evidence>
<feature type="transmembrane region" description="Helical" evidence="11">
    <location>
        <begin position="485"/>
        <end position="505"/>
    </location>
</feature>
<evidence type="ECO:0000256" key="6">
    <source>
        <dbReference type="ARBA" id="ARBA00022982"/>
    </source>
</evidence>
<feature type="domain" description="Reelin" evidence="14">
    <location>
        <begin position="32"/>
        <end position="198"/>
    </location>
</feature>
<evidence type="ECO:0000256" key="5">
    <source>
        <dbReference type="ARBA" id="ARBA00022692"/>
    </source>
</evidence>
<dbReference type="RefSeq" id="XP_005179505.1">
    <property type="nucleotide sequence ID" value="XM_005179448.3"/>
</dbReference>
<keyword evidence="9 11" id="KW-0472">Membrane</keyword>
<evidence type="ECO:0000256" key="4">
    <source>
        <dbReference type="ARBA" id="ARBA00022448"/>
    </source>
</evidence>
<feature type="transmembrane region" description="Helical" evidence="11">
    <location>
        <begin position="627"/>
        <end position="650"/>
    </location>
</feature>
<feature type="transmembrane region" description="Helical" evidence="11">
    <location>
        <begin position="12"/>
        <end position="32"/>
    </location>
</feature>
<comment type="similarity">
    <text evidence="3">Belongs to the FRRS1 family.</text>
</comment>
<dbReference type="GO" id="GO:0140571">
    <property type="term" value="F:transmembrane ascorbate ferrireductase activity"/>
    <property type="evidence" value="ECO:0007669"/>
    <property type="project" value="TreeGrafter"/>
</dbReference>
<evidence type="ECO:0000259" key="14">
    <source>
        <dbReference type="PROSITE" id="PS51019"/>
    </source>
</evidence>
<dbReference type="InterPro" id="IPR006593">
    <property type="entry name" value="Cyt_b561/ferric_Rdtase_TM"/>
</dbReference>
<dbReference type="PROSITE" id="PS51019">
    <property type="entry name" value="REELIN"/>
    <property type="match status" value="1"/>
</dbReference>
<comment type="cofactor">
    <cofactor evidence="1">
        <name>heme b</name>
        <dbReference type="ChEBI" id="CHEBI:60344"/>
    </cofactor>
</comment>
<dbReference type="Pfam" id="PF02014">
    <property type="entry name" value="Reeler"/>
    <property type="match status" value="1"/>
</dbReference>
<evidence type="ECO:0000256" key="11">
    <source>
        <dbReference type="SAM" id="Phobius"/>
    </source>
</evidence>
<evidence type="ECO:0000313" key="16">
    <source>
        <dbReference type="Proteomes" id="UP001652621"/>
    </source>
</evidence>
<dbReference type="eggNOG" id="KOG4293">
    <property type="taxonomic scope" value="Eukaryota"/>
</dbReference>
<dbReference type="PROSITE" id="PS50836">
    <property type="entry name" value="DOMON"/>
    <property type="match status" value="1"/>
</dbReference>
<feature type="transmembrane region" description="Helical" evidence="11">
    <location>
        <begin position="455"/>
        <end position="473"/>
    </location>
</feature>
<evidence type="ECO:0000256" key="2">
    <source>
        <dbReference type="ARBA" id="ARBA00004141"/>
    </source>
</evidence>
<dbReference type="InterPro" id="IPR051237">
    <property type="entry name" value="Ferric-chelate_Red/DefProt"/>
</dbReference>
<dbReference type="CDD" id="cd09628">
    <property type="entry name" value="DOMON_SDR_2_like"/>
    <property type="match status" value="1"/>
</dbReference>
<evidence type="ECO:0000259" key="13">
    <source>
        <dbReference type="PROSITE" id="PS50939"/>
    </source>
</evidence>
<dbReference type="InterPro" id="IPR005018">
    <property type="entry name" value="DOMON_domain"/>
</dbReference>